<feature type="region of interest" description="Disordered" evidence="1">
    <location>
        <begin position="111"/>
        <end position="140"/>
    </location>
</feature>
<proteinExistence type="predicted"/>
<evidence type="ECO:0000256" key="1">
    <source>
        <dbReference type="SAM" id="MobiDB-lite"/>
    </source>
</evidence>
<dbReference type="Pfam" id="PF01918">
    <property type="entry name" value="Alba"/>
    <property type="match status" value="1"/>
</dbReference>
<feature type="domain" description="DNA/RNA-binding protein Alba-like" evidence="2">
    <location>
        <begin position="21"/>
        <end position="71"/>
    </location>
</feature>
<dbReference type="SUPFAM" id="SSF82704">
    <property type="entry name" value="AlbA-like"/>
    <property type="match status" value="1"/>
</dbReference>
<dbReference type="InterPro" id="IPR002775">
    <property type="entry name" value="DNA/RNA-bd_Alba-like"/>
</dbReference>
<dbReference type="AlphaFoldDB" id="A0A7R9VNS3"/>
<protein>
    <recommendedName>
        <fullName evidence="2">DNA/RNA-binding protein Alba-like domain-containing protein</fullName>
    </recommendedName>
</protein>
<dbReference type="PANTHER" id="PTHR31947:SF36">
    <property type="entry name" value="DNA_RNA-BINDING PROTEIN ALBA-LIKE DOMAIN-CONTAINING PROTEIN"/>
    <property type="match status" value="1"/>
</dbReference>
<dbReference type="PANTHER" id="PTHR31947">
    <property type="entry name" value="DNA/RNA-BINDING PROTEIN ALBA 3"/>
    <property type="match status" value="1"/>
</dbReference>
<dbReference type="EMBL" id="HBEC01034266">
    <property type="protein sequence ID" value="CAD8301157.1"/>
    <property type="molecule type" value="Transcribed_RNA"/>
</dbReference>
<gene>
    <name evidence="3" type="ORF">CEUR00632_LOCUS15919</name>
</gene>
<dbReference type="PIRSF" id="PIRSF030333">
    <property type="entry name" value="UCP030333_Alba"/>
    <property type="match status" value="1"/>
</dbReference>
<feature type="compositionally biased region" description="Low complexity" evidence="1">
    <location>
        <begin position="118"/>
        <end position="140"/>
    </location>
</feature>
<sequence>MALVEMSRPAEAMETAHLGRIQVSSTKHPMFFYVNLAKKLLSEHGEVQLSALGQAITTLVNVAEILRKDQLAVHKRMSTSLDASTDDGRPKPKMEVLLGKSTEFERLMAKEQAERAARQASKAEAALAAADAASEQDTSP</sequence>
<accession>A0A7R9VNS3</accession>
<dbReference type="Gene3D" id="3.30.110.20">
    <property type="entry name" value="Alba-like domain"/>
    <property type="match status" value="1"/>
</dbReference>
<dbReference type="GO" id="GO:0003723">
    <property type="term" value="F:RNA binding"/>
    <property type="evidence" value="ECO:0007669"/>
    <property type="project" value="TreeGrafter"/>
</dbReference>
<dbReference type="InterPro" id="IPR036882">
    <property type="entry name" value="Alba-like_dom_sf"/>
</dbReference>
<dbReference type="GO" id="GO:0005634">
    <property type="term" value="C:nucleus"/>
    <property type="evidence" value="ECO:0007669"/>
    <property type="project" value="TreeGrafter"/>
</dbReference>
<dbReference type="InterPro" id="IPR014560">
    <property type="entry name" value="UCP030333_Alba"/>
</dbReference>
<reference evidence="3" key="1">
    <citation type="submission" date="2021-01" db="EMBL/GenBank/DDBJ databases">
        <authorList>
            <person name="Corre E."/>
            <person name="Pelletier E."/>
            <person name="Niang G."/>
            <person name="Scheremetjew M."/>
            <person name="Finn R."/>
            <person name="Kale V."/>
            <person name="Holt S."/>
            <person name="Cochrane G."/>
            <person name="Meng A."/>
            <person name="Brown T."/>
            <person name="Cohen L."/>
        </authorList>
    </citation>
    <scope>NUCLEOTIDE SEQUENCE</scope>
    <source>
        <strain evidence="3">CCMP219</strain>
    </source>
</reference>
<evidence type="ECO:0000313" key="3">
    <source>
        <dbReference type="EMBL" id="CAD8301157.1"/>
    </source>
</evidence>
<name>A0A7R9VNS3_9CHLO</name>
<organism evidence="3">
    <name type="scientific">Chlamydomonas euryale</name>
    <dbReference type="NCBI Taxonomy" id="1486919"/>
    <lineage>
        <taxon>Eukaryota</taxon>
        <taxon>Viridiplantae</taxon>
        <taxon>Chlorophyta</taxon>
        <taxon>core chlorophytes</taxon>
        <taxon>Chlorophyceae</taxon>
        <taxon>CS clade</taxon>
        <taxon>Chlamydomonadales</taxon>
        <taxon>Chlamydomonadaceae</taxon>
        <taxon>Chlamydomonas</taxon>
    </lineage>
</organism>
<evidence type="ECO:0000259" key="2">
    <source>
        <dbReference type="Pfam" id="PF01918"/>
    </source>
</evidence>